<dbReference type="EMBL" id="BMDO01000003">
    <property type="protein sequence ID" value="GGI50291.1"/>
    <property type="molecule type" value="Genomic_DNA"/>
</dbReference>
<accession>A0A917JA69</accession>
<organism evidence="3 4">
    <name type="scientific">Mucilaginibacter galii</name>
    <dbReference type="NCBI Taxonomy" id="2005073"/>
    <lineage>
        <taxon>Bacteria</taxon>
        <taxon>Pseudomonadati</taxon>
        <taxon>Bacteroidota</taxon>
        <taxon>Sphingobacteriia</taxon>
        <taxon>Sphingobacteriales</taxon>
        <taxon>Sphingobacteriaceae</taxon>
        <taxon>Mucilaginibacter</taxon>
    </lineage>
</organism>
<gene>
    <name evidence="3" type="ORF">GCM10011425_15030</name>
</gene>
<feature type="domain" description="AMP-activated protein kinase glycogen-binding" evidence="2">
    <location>
        <begin position="238"/>
        <end position="309"/>
    </location>
</feature>
<dbReference type="AlphaFoldDB" id="A0A917JA69"/>
<evidence type="ECO:0000259" key="2">
    <source>
        <dbReference type="Pfam" id="PF16561"/>
    </source>
</evidence>
<dbReference type="PANTHER" id="PTHR10343:SF84">
    <property type="entry name" value="5'-AMP-ACTIVATED PROTEIN KINASE SUBUNIT BETA-1"/>
    <property type="match status" value="1"/>
</dbReference>
<dbReference type="SUPFAM" id="SSF81296">
    <property type="entry name" value="E set domains"/>
    <property type="match status" value="4"/>
</dbReference>
<evidence type="ECO:0000313" key="4">
    <source>
        <dbReference type="Proteomes" id="UP000662074"/>
    </source>
</evidence>
<feature type="domain" description="AMP-activated protein kinase glycogen-binding" evidence="2">
    <location>
        <begin position="398"/>
        <end position="470"/>
    </location>
</feature>
<dbReference type="Pfam" id="PF16561">
    <property type="entry name" value="AMPK1_CBM"/>
    <property type="match status" value="4"/>
</dbReference>
<dbReference type="InterPro" id="IPR014756">
    <property type="entry name" value="Ig_E-set"/>
</dbReference>
<reference evidence="3" key="2">
    <citation type="submission" date="2020-09" db="EMBL/GenBank/DDBJ databases">
        <authorList>
            <person name="Sun Q."/>
            <person name="Sedlacek I."/>
        </authorList>
    </citation>
    <scope>NUCLEOTIDE SEQUENCE</scope>
    <source>
        <strain evidence="3">CCM 8711</strain>
    </source>
</reference>
<evidence type="ECO:0000256" key="1">
    <source>
        <dbReference type="ARBA" id="ARBA00010926"/>
    </source>
</evidence>
<comment type="caution">
    <text evidence="3">The sequence shown here is derived from an EMBL/GenBank/DDBJ whole genome shotgun (WGS) entry which is preliminary data.</text>
</comment>
<proteinExistence type="inferred from homology"/>
<name>A0A917JA69_9SPHI</name>
<dbReference type="InterPro" id="IPR050827">
    <property type="entry name" value="CRP1_MDG1_kinase"/>
</dbReference>
<dbReference type="PANTHER" id="PTHR10343">
    <property type="entry name" value="5'-AMP-ACTIVATED PROTEIN KINASE , BETA SUBUNIT"/>
    <property type="match status" value="1"/>
</dbReference>
<dbReference type="InterPro" id="IPR013783">
    <property type="entry name" value="Ig-like_fold"/>
</dbReference>
<protein>
    <recommendedName>
        <fullName evidence="2">AMP-activated protein kinase glycogen-binding domain-containing protein</fullName>
    </recommendedName>
</protein>
<feature type="domain" description="AMP-activated protein kinase glycogen-binding" evidence="2">
    <location>
        <begin position="321"/>
        <end position="393"/>
    </location>
</feature>
<dbReference type="InterPro" id="IPR032640">
    <property type="entry name" value="AMPK1_CBM"/>
</dbReference>
<comment type="similarity">
    <text evidence="1">Belongs to the 5'-AMP-activated protein kinase beta subunit family.</text>
</comment>
<evidence type="ECO:0000313" key="3">
    <source>
        <dbReference type="EMBL" id="GGI50291.1"/>
    </source>
</evidence>
<dbReference type="Proteomes" id="UP000662074">
    <property type="component" value="Unassembled WGS sequence"/>
</dbReference>
<feature type="domain" description="AMP-activated protein kinase glycogen-binding" evidence="2">
    <location>
        <begin position="156"/>
        <end position="223"/>
    </location>
</feature>
<dbReference type="Gene3D" id="2.60.40.10">
    <property type="entry name" value="Immunoglobulins"/>
    <property type="match status" value="4"/>
</dbReference>
<keyword evidence="4" id="KW-1185">Reference proteome</keyword>
<dbReference type="CDD" id="cd02859">
    <property type="entry name" value="E_set_AMPKbeta_like_N"/>
    <property type="match status" value="4"/>
</dbReference>
<sequence length="477" mass="53965">MEMKLLKHFIVMCLVLGTFTKAVAQNRSRFFIKSNHFVLVLDAKSNKAEIDSLLRIANIPGLTSDMIISGSIPNIVGGWRIKKVKGGAVELNKPLTKNQPVTQLNHYLVTNNIVKTESSPGYPGDVLYGVNNFSKITVRELPSGITRFFFPGRTDVRRIQLSGSFNGWTTSKGLMTKTDSGWVSDIKLEPGPYAYKFIVNGQWIHDLNNKLTENDGHGNYNSIYYRYNYTFKLAGYNSAKRVILAGSFNNFNVSELVMTLQGSRLEKQLYLHEGTYLYRFMVDGRWITDPANANKSAKDGIMNSVLTLGEHITFKLNGFANAKDVCLSGSFNNWDPDMLHFQKTATGWVLPYTLPAGNYLYKFVVDGQWMTDPTNPHTTVIAENINSFLSLKPNYTFVLKGNNSAKTVRLAGNFNEWNFYGYTMAHNGDEWSISMRFKPGKVLYKYIVDGNWIIDPGNRQWEQNEFNTGNSVLWIGN</sequence>
<reference evidence="3" key="1">
    <citation type="journal article" date="2014" name="Int. J. Syst. Evol. Microbiol.">
        <title>Complete genome sequence of Corynebacterium casei LMG S-19264T (=DSM 44701T), isolated from a smear-ripened cheese.</title>
        <authorList>
            <consortium name="US DOE Joint Genome Institute (JGI-PGF)"/>
            <person name="Walter F."/>
            <person name="Albersmeier A."/>
            <person name="Kalinowski J."/>
            <person name="Ruckert C."/>
        </authorList>
    </citation>
    <scope>NUCLEOTIDE SEQUENCE</scope>
    <source>
        <strain evidence="3">CCM 8711</strain>
    </source>
</reference>